<keyword evidence="10" id="KW-0732">Signal</keyword>
<accession>A0A8T1TB30</accession>
<dbReference type="AlphaFoldDB" id="A0A8T1TB30"/>
<organism evidence="18 19">
    <name type="scientific">Chelydra serpentina</name>
    <name type="common">Snapping turtle</name>
    <name type="synonym">Testudo serpentina</name>
    <dbReference type="NCBI Taxonomy" id="8475"/>
    <lineage>
        <taxon>Eukaryota</taxon>
        <taxon>Metazoa</taxon>
        <taxon>Chordata</taxon>
        <taxon>Craniata</taxon>
        <taxon>Vertebrata</taxon>
        <taxon>Euteleostomi</taxon>
        <taxon>Archelosauria</taxon>
        <taxon>Testudinata</taxon>
        <taxon>Testudines</taxon>
        <taxon>Cryptodira</taxon>
        <taxon>Durocryptodira</taxon>
        <taxon>Americhelydia</taxon>
        <taxon>Chelydroidea</taxon>
        <taxon>Chelydridae</taxon>
        <taxon>Chelydra</taxon>
    </lineage>
</organism>
<feature type="region of interest" description="Disordered" evidence="17">
    <location>
        <begin position="166"/>
        <end position="220"/>
    </location>
</feature>
<dbReference type="OrthoDB" id="6415470at2759"/>
<evidence type="ECO:0000256" key="9">
    <source>
        <dbReference type="ARBA" id="ARBA00022525"/>
    </source>
</evidence>
<keyword evidence="13" id="KW-0472">Membrane</keyword>
<dbReference type="PANTHER" id="PTHR13475">
    <property type="entry name" value="NEUGRIN"/>
    <property type="match status" value="1"/>
</dbReference>
<dbReference type="PANTHER" id="PTHR13475:SF4">
    <property type="entry name" value="NEUGRIN"/>
    <property type="match status" value="1"/>
</dbReference>
<feature type="region of interest" description="Disordered" evidence="17">
    <location>
        <begin position="285"/>
        <end position="308"/>
    </location>
</feature>
<keyword evidence="11" id="KW-0221">Differentiation</keyword>
<keyword evidence="9" id="KW-0964">Secreted</keyword>
<dbReference type="GO" id="GO:0005634">
    <property type="term" value="C:nucleus"/>
    <property type="evidence" value="ECO:0007669"/>
    <property type="project" value="UniProtKB-SubCell"/>
</dbReference>
<gene>
    <name evidence="18" type="primary">NGRN</name>
    <name evidence="18" type="ORF">G0U57_005139</name>
</gene>
<reference evidence="18 19" key="1">
    <citation type="journal article" date="2020" name="G3 (Bethesda)">
        <title>Draft Genome of the Common Snapping Turtle, Chelydra serpentina, a Model for Phenotypic Plasticity in Reptiles.</title>
        <authorList>
            <person name="Das D."/>
            <person name="Singh S.K."/>
            <person name="Bierstedt J."/>
            <person name="Erickson A."/>
            <person name="Galli G.L.J."/>
            <person name="Crossley D.A. 2nd"/>
            <person name="Rhen T."/>
        </authorList>
    </citation>
    <scope>NUCLEOTIDE SEQUENCE [LARGE SCALE GENOMIC DNA]</scope>
    <source>
        <strain evidence="18">KW</strain>
    </source>
</reference>
<evidence type="ECO:0000256" key="2">
    <source>
        <dbReference type="ARBA" id="ARBA00004123"/>
    </source>
</evidence>
<keyword evidence="8" id="KW-0217">Developmental protein</keyword>
<dbReference type="Proteomes" id="UP000765507">
    <property type="component" value="Unassembled WGS sequence"/>
</dbReference>
<keyword evidence="14" id="KW-0325">Glycoprotein</keyword>
<evidence type="ECO:0000256" key="5">
    <source>
        <dbReference type="ARBA" id="ARBA00008082"/>
    </source>
</evidence>
<evidence type="ECO:0000256" key="15">
    <source>
        <dbReference type="ARBA" id="ARBA00023242"/>
    </source>
</evidence>
<comment type="function">
    <text evidence="1">Plays an essential role in mitochondrial ribosome biogenesis. As a component of a functional protein-RNA module, consisting of RCC1L, NGRN, RPUSD3, RPUSD4, TRUB2, FASTKD2 and 16S mitochondrial ribosomal RNA (16S mt-rRNA), controls 16S mt-rRNA abundance and is required for intra-mitochondrial translation of core subunits of the oxidative phosphorylation system.</text>
</comment>
<comment type="subcellular location">
    <subcellularLocation>
        <location evidence="3">Mitochondrion membrane</location>
    </subcellularLocation>
    <subcellularLocation>
        <location evidence="2">Nucleus</location>
    </subcellularLocation>
    <subcellularLocation>
        <location evidence="4">Secreted</location>
    </subcellularLocation>
</comment>
<evidence type="ECO:0000256" key="16">
    <source>
        <dbReference type="ARBA" id="ARBA00029657"/>
    </source>
</evidence>
<dbReference type="InterPro" id="IPR010487">
    <property type="entry name" value="NGRN/Rrg9"/>
</dbReference>
<evidence type="ECO:0000256" key="10">
    <source>
        <dbReference type="ARBA" id="ARBA00022729"/>
    </source>
</evidence>
<evidence type="ECO:0000313" key="19">
    <source>
        <dbReference type="Proteomes" id="UP000765507"/>
    </source>
</evidence>
<comment type="subunit">
    <text evidence="6">Forms a regulatory protein-RNA complex, consisting of RCC1L, NGRN, RPUSD3, RPUSD4, TRUB2, FASTKD2 and 16S mt-rRNA. Interacts with 16S mt-rRNA; this interaction is direct.</text>
</comment>
<dbReference type="Pfam" id="PF06413">
    <property type="entry name" value="Neugrin"/>
    <property type="match status" value="1"/>
</dbReference>
<evidence type="ECO:0000256" key="7">
    <source>
        <dbReference type="ARBA" id="ARBA00016593"/>
    </source>
</evidence>
<proteinExistence type="inferred from homology"/>
<protein>
    <recommendedName>
        <fullName evidence="7">Neugrin</fullName>
    </recommendedName>
    <alternativeName>
        <fullName evidence="16">Neurite outgrowth-associated protein</fullName>
    </alternativeName>
</protein>
<dbReference type="GO" id="GO:0031966">
    <property type="term" value="C:mitochondrial membrane"/>
    <property type="evidence" value="ECO:0007669"/>
    <property type="project" value="UniProtKB-SubCell"/>
</dbReference>
<evidence type="ECO:0000256" key="14">
    <source>
        <dbReference type="ARBA" id="ARBA00023180"/>
    </source>
</evidence>
<comment type="similarity">
    <text evidence="5">Belongs to the neugrin family.</text>
</comment>
<evidence type="ECO:0000256" key="17">
    <source>
        <dbReference type="SAM" id="MobiDB-lite"/>
    </source>
</evidence>
<evidence type="ECO:0000313" key="18">
    <source>
        <dbReference type="EMBL" id="KAG6938682.1"/>
    </source>
</evidence>
<dbReference type="GO" id="GO:0030154">
    <property type="term" value="P:cell differentiation"/>
    <property type="evidence" value="ECO:0007669"/>
    <property type="project" value="UniProtKB-KW"/>
</dbReference>
<comment type="caution">
    <text evidence="18">The sequence shown here is derived from an EMBL/GenBank/DDBJ whole genome shotgun (WGS) entry which is preliminary data.</text>
</comment>
<evidence type="ECO:0000256" key="11">
    <source>
        <dbReference type="ARBA" id="ARBA00022782"/>
    </source>
</evidence>
<evidence type="ECO:0000256" key="4">
    <source>
        <dbReference type="ARBA" id="ARBA00004613"/>
    </source>
</evidence>
<evidence type="ECO:0000256" key="1">
    <source>
        <dbReference type="ARBA" id="ARBA00003783"/>
    </source>
</evidence>
<sequence length="308" mass="33857">APPPVSRVVSARVMWGPLLPRALRAAGLTRQLARGPDPADPALQEVERVLQQQRKAVRLRRLRRELEPAGPPERSLSWQAMEQIRYLRQAFPEEWPVARLAQGFCVSTDVIQRVLRSKFSPSLERRMKQDAKVLGKQGSREQQAGPDWRAKLGAIAAGEAAQQLLPAGPKDMPQSGALIAPGGQSSSSKPQRKGQLWRAGERQNRKNSQLEPLQEDGAKPVAGMEATLMRDSSPGGDTEEWDGEVLSEEELVELAADGCDPSPKVVQRGQEYFDSHGNFLYRIPSRLTRGEGETNMQPLPPSGGEQSG</sequence>
<evidence type="ECO:0000256" key="6">
    <source>
        <dbReference type="ARBA" id="ARBA00011308"/>
    </source>
</evidence>
<dbReference type="GO" id="GO:0005576">
    <property type="term" value="C:extracellular region"/>
    <property type="evidence" value="ECO:0007669"/>
    <property type="project" value="UniProtKB-SubCell"/>
</dbReference>
<keyword evidence="12" id="KW-0496">Mitochondrion</keyword>
<dbReference type="EMBL" id="JAHGAV010000016">
    <property type="protein sequence ID" value="KAG6938682.1"/>
    <property type="molecule type" value="Genomic_DNA"/>
</dbReference>
<evidence type="ECO:0000256" key="8">
    <source>
        <dbReference type="ARBA" id="ARBA00022473"/>
    </source>
</evidence>
<name>A0A8T1TB30_CHESE</name>
<evidence type="ECO:0000256" key="12">
    <source>
        <dbReference type="ARBA" id="ARBA00023128"/>
    </source>
</evidence>
<keyword evidence="19" id="KW-1185">Reference proteome</keyword>
<evidence type="ECO:0000256" key="3">
    <source>
        <dbReference type="ARBA" id="ARBA00004325"/>
    </source>
</evidence>
<keyword evidence="15" id="KW-0539">Nucleus</keyword>
<feature type="non-terminal residue" evidence="18">
    <location>
        <position position="1"/>
    </location>
</feature>
<evidence type="ECO:0000256" key="13">
    <source>
        <dbReference type="ARBA" id="ARBA00023136"/>
    </source>
</evidence>